<comment type="similarity">
    <text evidence="2 10">Belongs to the FliR/MopE/SpaR family.</text>
</comment>
<feature type="transmembrane region" description="Helical" evidence="10">
    <location>
        <begin position="180"/>
        <end position="202"/>
    </location>
</feature>
<accession>A0A840MTN7</accession>
<feature type="transmembrane region" description="Helical" evidence="10">
    <location>
        <begin position="129"/>
        <end position="152"/>
    </location>
</feature>
<keyword evidence="7 10" id="KW-0472">Membrane</keyword>
<dbReference type="PANTHER" id="PTHR30065">
    <property type="entry name" value="FLAGELLAR BIOSYNTHETIC PROTEIN FLIR"/>
    <property type="match status" value="1"/>
</dbReference>
<keyword evidence="11" id="KW-0966">Cell projection</keyword>
<dbReference type="Pfam" id="PF01311">
    <property type="entry name" value="Bac_export_1"/>
    <property type="match status" value="1"/>
</dbReference>
<keyword evidence="4 10" id="KW-1003">Cell membrane</keyword>
<dbReference type="GO" id="GO:0044780">
    <property type="term" value="P:bacterial-type flagellum assembly"/>
    <property type="evidence" value="ECO:0007669"/>
    <property type="project" value="UniProtKB-UniRule"/>
</dbReference>
<evidence type="ECO:0000256" key="1">
    <source>
        <dbReference type="ARBA" id="ARBA00002578"/>
    </source>
</evidence>
<keyword evidence="11" id="KW-0282">Flagellum</keyword>
<protein>
    <recommendedName>
        <fullName evidence="3 9">Flagellar biosynthetic protein FliR</fullName>
    </recommendedName>
</protein>
<dbReference type="RefSeq" id="WP_184041840.1">
    <property type="nucleotide sequence ID" value="NZ_JACHHY010000035.1"/>
</dbReference>
<reference evidence="11 12" key="1">
    <citation type="submission" date="2020-08" db="EMBL/GenBank/DDBJ databases">
        <title>Genomic Encyclopedia of Type Strains, Phase IV (KMG-IV): sequencing the most valuable type-strain genomes for metagenomic binning, comparative biology and taxonomic classification.</title>
        <authorList>
            <person name="Goeker M."/>
        </authorList>
    </citation>
    <scope>NUCLEOTIDE SEQUENCE [LARGE SCALE GENOMIC DNA]</scope>
    <source>
        <strain evidence="11 12">DSM 27165</strain>
    </source>
</reference>
<evidence type="ECO:0000313" key="12">
    <source>
        <dbReference type="Proteomes" id="UP000575898"/>
    </source>
</evidence>
<proteinExistence type="inferred from homology"/>
<evidence type="ECO:0000256" key="9">
    <source>
        <dbReference type="NCBIfam" id="TIGR01400"/>
    </source>
</evidence>
<evidence type="ECO:0000256" key="5">
    <source>
        <dbReference type="ARBA" id="ARBA00022692"/>
    </source>
</evidence>
<keyword evidence="5 10" id="KW-0812">Transmembrane</keyword>
<dbReference type="InterPro" id="IPR002010">
    <property type="entry name" value="T3SS_IM_R"/>
</dbReference>
<evidence type="ECO:0000256" key="8">
    <source>
        <dbReference type="ARBA" id="ARBA00023143"/>
    </source>
</evidence>
<feature type="transmembrane region" description="Helical" evidence="10">
    <location>
        <begin position="41"/>
        <end position="58"/>
    </location>
</feature>
<dbReference type="Proteomes" id="UP000575898">
    <property type="component" value="Unassembled WGS sequence"/>
</dbReference>
<gene>
    <name evidence="11" type="ORF">HNQ59_003768</name>
</gene>
<keyword evidence="11" id="KW-0969">Cilium</keyword>
<organism evidence="11 12">
    <name type="scientific">Chitinivorax tropicus</name>
    <dbReference type="NCBI Taxonomy" id="714531"/>
    <lineage>
        <taxon>Bacteria</taxon>
        <taxon>Pseudomonadati</taxon>
        <taxon>Pseudomonadota</taxon>
        <taxon>Betaproteobacteria</taxon>
        <taxon>Chitinivorax</taxon>
    </lineage>
</organism>
<keyword evidence="8 10" id="KW-0975">Bacterial flagellum</keyword>
<dbReference type="InterPro" id="IPR006303">
    <property type="entry name" value="FliR"/>
</dbReference>
<dbReference type="GO" id="GO:0006605">
    <property type="term" value="P:protein targeting"/>
    <property type="evidence" value="ECO:0007669"/>
    <property type="project" value="UniProtKB-UniRule"/>
</dbReference>
<comment type="function">
    <text evidence="1 10">Role in flagellar biosynthesis.</text>
</comment>
<evidence type="ECO:0000313" key="11">
    <source>
        <dbReference type="EMBL" id="MBB5020449.1"/>
    </source>
</evidence>
<evidence type="ECO:0000256" key="2">
    <source>
        <dbReference type="ARBA" id="ARBA00009772"/>
    </source>
</evidence>
<dbReference type="PRINTS" id="PR00953">
    <property type="entry name" value="TYPE3IMRPROT"/>
</dbReference>
<keyword evidence="12" id="KW-1185">Reference proteome</keyword>
<dbReference type="PANTHER" id="PTHR30065:SF8">
    <property type="entry name" value="FLAGELLAR BIOSYNTHETIC PROTEIN FLIR"/>
    <property type="match status" value="1"/>
</dbReference>
<dbReference type="NCBIfam" id="TIGR01400">
    <property type="entry name" value="fliR"/>
    <property type="match status" value="1"/>
</dbReference>
<dbReference type="GO" id="GO:0005886">
    <property type="term" value="C:plasma membrane"/>
    <property type="evidence" value="ECO:0007669"/>
    <property type="project" value="UniProtKB-SubCell"/>
</dbReference>
<feature type="transmembrane region" description="Helical" evidence="10">
    <location>
        <begin position="214"/>
        <end position="234"/>
    </location>
</feature>
<evidence type="ECO:0000256" key="3">
    <source>
        <dbReference type="ARBA" id="ARBA00021717"/>
    </source>
</evidence>
<comment type="caution">
    <text evidence="11">The sequence shown here is derived from an EMBL/GenBank/DDBJ whole genome shotgun (WGS) entry which is preliminary data.</text>
</comment>
<evidence type="ECO:0000256" key="10">
    <source>
        <dbReference type="RuleBase" id="RU362071"/>
    </source>
</evidence>
<dbReference type="EMBL" id="JACHHY010000035">
    <property type="protein sequence ID" value="MBB5020449.1"/>
    <property type="molecule type" value="Genomic_DNA"/>
</dbReference>
<keyword evidence="6 10" id="KW-1133">Transmembrane helix</keyword>
<dbReference type="AlphaFoldDB" id="A0A840MTN7"/>
<evidence type="ECO:0000256" key="7">
    <source>
        <dbReference type="ARBA" id="ARBA00023136"/>
    </source>
</evidence>
<dbReference type="GO" id="GO:0009425">
    <property type="term" value="C:bacterial-type flagellum basal body"/>
    <property type="evidence" value="ECO:0007669"/>
    <property type="project" value="UniProtKB-SubCell"/>
</dbReference>
<comment type="subcellular location">
    <subcellularLocation>
        <location evidence="10">Cell membrane</location>
        <topology evidence="10">Multi-pass membrane protein</topology>
    </subcellularLocation>
    <subcellularLocation>
        <location evidence="10">Bacterial flagellum basal body</location>
    </subcellularLocation>
</comment>
<comment type="caution">
    <text evidence="10">Lacks conserved residue(s) required for the propagation of feature annotation.</text>
</comment>
<sequence length="263" mass="28630">MVQFNSDLLTALLASFFWPFVRILALIGTDPVFGSRSIPAPYKIGFAVLITLALMPILPTMPAVSPFSAYGLLVMTQQVIIGMAMGLVMRVVFTAIEMAGHLAGLQMGLGFAMFFDPTHGTQVPVVSQITSLFGILTFFALDGHLVVLATLVQSFQVLPIQLTPLSAGAFKLMFKWGEQIFIMGLTLSMPVVAALLVANMAIGVMTRASPQFNLFAVGFPLTMGIGFVAFYFSLPYWTTILRDFFNLAGMWMLQVLKLMNGAH</sequence>
<name>A0A840MTN7_9PROT</name>
<evidence type="ECO:0000256" key="4">
    <source>
        <dbReference type="ARBA" id="ARBA00022475"/>
    </source>
</evidence>
<evidence type="ECO:0000256" key="6">
    <source>
        <dbReference type="ARBA" id="ARBA00022989"/>
    </source>
</evidence>